<dbReference type="EMBL" id="LGTQ01000009">
    <property type="protein sequence ID" value="KPM47852.1"/>
    <property type="molecule type" value="Genomic_DNA"/>
</dbReference>
<dbReference type="AlphaFoldDB" id="A0A0N8H9N3"/>
<keyword evidence="2" id="KW-1185">Reference proteome</keyword>
<reference evidence="1 2" key="1">
    <citation type="submission" date="2015-07" db="EMBL/GenBank/DDBJ databases">
        <title>The draft genome sequence of Leadbetterella sp. JN14-9.</title>
        <authorList>
            <person name="Liu Y."/>
            <person name="Du J."/>
            <person name="Shao Z."/>
        </authorList>
    </citation>
    <scope>NUCLEOTIDE SEQUENCE [LARGE SCALE GENOMIC DNA]</scope>
    <source>
        <strain evidence="1 2">JN14-9</strain>
    </source>
</reference>
<protein>
    <recommendedName>
        <fullName evidence="3">SRPBCC domain-containing protein</fullName>
    </recommendedName>
</protein>
<dbReference type="RefSeq" id="WP_055148301.1">
    <property type="nucleotide sequence ID" value="NZ_JXSZ01000009.1"/>
</dbReference>
<dbReference type="CDD" id="cd07820">
    <property type="entry name" value="SRPBCC_3"/>
    <property type="match status" value="1"/>
</dbReference>
<dbReference type="Gene3D" id="3.30.530.20">
    <property type="match status" value="1"/>
</dbReference>
<dbReference type="InterPro" id="IPR023393">
    <property type="entry name" value="START-like_dom_sf"/>
</dbReference>
<organism evidence="1 2">
    <name type="scientific">Jiulongibacter sediminis</name>
    <dbReference type="NCBI Taxonomy" id="1605367"/>
    <lineage>
        <taxon>Bacteria</taxon>
        <taxon>Pseudomonadati</taxon>
        <taxon>Bacteroidota</taxon>
        <taxon>Cytophagia</taxon>
        <taxon>Cytophagales</taxon>
        <taxon>Leadbetterellaceae</taxon>
        <taxon>Jiulongibacter</taxon>
    </lineage>
</organism>
<evidence type="ECO:0008006" key="3">
    <source>
        <dbReference type="Google" id="ProtNLM"/>
    </source>
</evidence>
<dbReference type="OrthoDB" id="9793552at2"/>
<dbReference type="STRING" id="1605367.AFM12_11450"/>
<evidence type="ECO:0000313" key="2">
    <source>
        <dbReference type="Proteomes" id="UP000050454"/>
    </source>
</evidence>
<dbReference type="SUPFAM" id="SSF55961">
    <property type="entry name" value="Bet v1-like"/>
    <property type="match status" value="1"/>
</dbReference>
<proteinExistence type="predicted"/>
<accession>A0A0N8H9N3</accession>
<dbReference type="PATRIC" id="fig|1605367.3.peg.3688"/>
<name>A0A0N8H9N3_9BACT</name>
<dbReference type="Proteomes" id="UP000050454">
    <property type="component" value="Unassembled WGS sequence"/>
</dbReference>
<sequence length="158" mass="18595">MITFRKHSGIYTLEAETQLPISLKEAWSYFSSPKNLQEITPPHMGFKITSKPFEKAFSGQIISYNVGILPGIRTNWVTEITHVEEQKFFVDEQRFGPYSMWHHEHHFEENDKGVFMTDRVSFKIPLGFLGDIAYALFIKKQLQGIFEYREKKLKEIFN</sequence>
<gene>
    <name evidence="1" type="ORF">AFM12_11450</name>
</gene>
<evidence type="ECO:0000313" key="1">
    <source>
        <dbReference type="EMBL" id="KPM47852.1"/>
    </source>
</evidence>
<comment type="caution">
    <text evidence="1">The sequence shown here is derived from an EMBL/GenBank/DDBJ whole genome shotgun (WGS) entry which is preliminary data.</text>
</comment>